<dbReference type="AlphaFoldDB" id="A0AAQ3UXD7"/>
<evidence type="ECO:0000256" key="1">
    <source>
        <dbReference type="SAM" id="SignalP"/>
    </source>
</evidence>
<organism evidence="2 3">
    <name type="scientific">Paspalum notatum var. saurae</name>
    <dbReference type="NCBI Taxonomy" id="547442"/>
    <lineage>
        <taxon>Eukaryota</taxon>
        <taxon>Viridiplantae</taxon>
        <taxon>Streptophyta</taxon>
        <taxon>Embryophyta</taxon>
        <taxon>Tracheophyta</taxon>
        <taxon>Spermatophyta</taxon>
        <taxon>Magnoliopsida</taxon>
        <taxon>Liliopsida</taxon>
        <taxon>Poales</taxon>
        <taxon>Poaceae</taxon>
        <taxon>PACMAD clade</taxon>
        <taxon>Panicoideae</taxon>
        <taxon>Andropogonodae</taxon>
        <taxon>Paspaleae</taxon>
        <taxon>Paspalinae</taxon>
        <taxon>Paspalum</taxon>
    </lineage>
</organism>
<accession>A0AAQ3UXD7</accession>
<sequence length="81" mass="8737">MMRQRQPALVFFFLALMLCAMVLCNFQAALVEGRPSPPPPAPMAARRVRRGDPCSLDPTVPECSPAPPVCNECLPPPPPPA</sequence>
<keyword evidence="1" id="KW-0732">Signal</keyword>
<dbReference type="EMBL" id="CP144754">
    <property type="protein sequence ID" value="WVZ99248.1"/>
    <property type="molecule type" value="Genomic_DNA"/>
</dbReference>
<gene>
    <name evidence="2" type="ORF">U9M48_044576</name>
</gene>
<evidence type="ECO:0000313" key="2">
    <source>
        <dbReference type="EMBL" id="WVZ99248.1"/>
    </source>
</evidence>
<feature type="signal peptide" evidence="1">
    <location>
        <begin position="1"/>
        <end position="24"/>
    </location>
</feature>
<keyword evidence="3" id="KW-1185">Reference proteome</keyword>
<evidence type="ECO:0000313" key="3">
    <source>
        <dbReference type="Proteomes" id="UP001341281"/>
    </source>
</evidence>
<feature type="chain" id="PRO_5042960074" evidence="1">
    <location>
        <begin position="25"/>
        <end position="81"/>
    </location>
</feature>
<dbReference type="Proteomes" id="UP001341281">
    <property type="component" value="Chromosome 10"/>
</dbReference>
<reference evidence="2 3" key="1">
    <citation type="submission" date="2024-02" db="EMBL/GenBank/DDBJ databases">
        <title>High-quality chromosome-scale genome assembly of Pensacola bahiagrass (Paspalum notatum Flugge var. saurae).</title>
        <authorList>
            <person name="Vega J.M."/>
            <person name="Podio M."/>
            <person name="Orjuela J."/>
            <person name="Siena L.A."/>
            <person name="Pessino S.C."/>
            <person name="Combes M.C."/>
            <person name="Mariac C."/>
            <person name="Albertini E."/>
            <person name="Pupilli F."/>
            <person name="Ortiz J.P.A."/>
            <person name="Leblanc O."/>
        </authorList>
    </citation>
    <scope>NUCLEOTIDE SEQUENCE [LARGE SCALE GENOMIC DNA]</scope>
    <source>
        <strain evidence="2">R1</strain>
        <tissue evidence="2">Leaf</tissue>
    </source>
</reference>
<protein>
    <submittedName>
        <fullName evidence="2">Uncharacterized protein</fullName>
    </submittedName>
</protein>
<proteinExistence type="predicted"/>
<name>A0AAQ3UXD7_PASNO</name>